<keyword evidence="1" id="KW-0812">Transmembrane</keyword>
<keyword evidence="3" id="KW-1185">Reference proteome</keyword>
<dbReference type="Bgee" id="ENSPANG00000033985">
    <property type="expression patterns" value="Expressed in medial globus pallidus and 67 other cell types or tissues"/>
</dbReference>
<dbReference type="GeneTree" id="ENSGT00910000148747"/>
<protein>
    <submittedName>
        <fullName evidence="2">Uncharacterized protein</fullName>
    </submittedName>
</protein>
<dbReference type="Proteomes" id="UP000028761">
    <property type="component" value="Chromosome 2"/>
</dbReference>
<name>A0A2I3MHQ0_PAPAN</name>
<reference evidence="2" key="2">
    <citation type="submission" date="2025-08" db="UniProtKB">
        <authorList>
            <consortium name="Ensembl"/>
        </authorList>
    </citation>
    <scope>IDENTIFICATION</scope>
</reference>
<feature type="transmembrane region" description="Helical" evidence="1">
    <location>
        <begin position="85"/>
        <end position="101"/>
    </location>
</feature>
<dbReference type="Ensembl" id="ENSPANT00000035447.2">
    <property type="protein sequence ID" value="ENSPANP00000035317.1"/>
    <property type="gene ID" value="ENSPANG00000033985.2"/>
</dbReference>
<evidence type="ECO:0000256" key="1">
    <source>
        <dbReference type="SAM" id="Phobius"/>
    </source>
</evidence>
<dbReference type="AlphaFoldDB" id="A0A2I3MHQ0"/>
<reference evidence="2" key="3">
    <citation type="submission" date="2025-09" db="UniProtKB">
        <authorList>
            <consortium name="Ensembl"/>
        </authorList>
    </citation>
    <scope>IDENTIFICATION</scope>
</reference>
<keyword evidence="1" id="KW-0472">Membrane</keyword>
<dbReference type="OMA" id="NCIDTKI"/>
<sequence length="108" mass="12156">MEFLQAGSRTLGHASPHVQGTLMRIVGNQVWKFKNKRHETKAICFPYALTGEGREERRGPQRASQLGLGMAAVRRNPGNCIDTKILIALVFFVLKFAWFLIKDSNISL</sequence>
<evidence type="ECO:0000313" key="3">
    <source>
        <dbReference type="Proteomes" id="UP000028761"/>
    </source>
</evidence>
<proteinExistence type="predicted"/>
<reference evidence="2 3" key="1">
    <citation type="submission" date="2012-03" db="EMBL/GenBank/DDBJ databases">
        <title>Whole Genome Assembly of Papio anubis.</title>
        <authorList>
            <person name="Liu Y.L."/>
            <person name="Abraham K.A."/>
            <person name="Akbar H.A."/>
            <person name="Ali S.A."/>
            <person name="Anosike U.A."/>
            <person name="Aqrawi P.A."/>
            <person name="Arias F.A."/>
            <person name="Attaway T.A."/>
            <person name="Awwad R.A."/>
            <person name="Babu C.B."/>
            <person name="Bandaranaike D.B."/>
            <person name="Battles P.B."/>
            <person name="Bell A.B."/>
            <person name="Beltran B.B."/>
            <person name="Berhane-Mersha D.B."/>
            <person name="Bess C.B."/>
            <person name="Bickham C.B."/>
            <person name="Bolden T.B."/>
            <person name="Carter K.C."/>
            <person name="Chau D.C."/>
            <person name="Chavez A.C."/>
            <person name="Clerc-Blankenburg K.C."/>
            <person name="Coyle M.C."/>
            <person name="Dao M.D."/>
            <person name="Davila M.L.D."/>
            <person name="Davy-Carroll L.D."/>
            <person name="Denson S.D."/>
            <person name="Dinh H.D."/>
            <person name="Fernandez S.F."/>
            <person name="Fernando P.F."/>
            <person name="Forbes L.F."/>
            <person name="Francis C.F."/>
            <person name="Francisco L.F."/>
            <person name="Fu Q.F."/>
            <person name="Garcia-Iii R.G."/>
            <person name="Garrett T.G."/>
            <person name="Gross S.G."/>
            <person name="Gubbala S.G."/>
            <person name="Hirani K.H."/>
            <person name="Hogues M.H."/>
            <person name="Hollins B.H."/>
            <person name="Jackson L.J."/>
            <person name="Javaid M.J."/>
            <person name="Jhangiani S.J."/>
            <person name="Johnson A.J."/>
            <person name="Johnson B.J."/>
            <person name="Jones J.J."/>
            <person name="Joshi V.J."/>
            <person name="Kalu J.K."/>
            <person name="Khan N.K."/>
            <person name="Korchina V.K."/>
            <person name="Kovar C.K."/>
            <person name="Lago L.L."/>
            <person name="Lara F.L."/>
            <person name="Le T.-K.L."/>
            <person name="Lee S.L."/>
            <person name="Legall-Iii F.L."/>
            <person name="Lemon S.L."/>
            <person name="Liu J.L."/>
            <person name="Liu Y.-S.L."/>
            <person name="Liyanage D.L."/>
            <person name="Lopez J.L."/>
            <person name="Lorensuhewa L.L."/>
            <person name="Mata R.M."/>
            <person name="Mathew T.M."/>
            <person name="Mercado C.M."/>
            <person name="Mercado I.M."/>
            <person name="Morales K.M."/>
            <person name="Morgan M.M."/>
            <person name="Munidasa M.M."/>
            <person name="Ngo D.N."/>
            <person name="Nguyen L.N."/>
            <person name="Nguyen T.N."/>
            <person name="Nguyen N.N."/>
            <person name="Obregon M.O."/>
            <person name="Okwuonu G.O."/>
            <person name="Ongeri F.O."/>
            <person name="Onwere C.O."/>
            <person name="Osifeso I.O."/>
            <person name="Parra A.P."/>
            <person name="Patil S.P."/>
            <person name="Perez A.P."/>
            <person name="Perez Y.P."/>
            <person name="Pham C.P."/>
            <person name="Pu L.-L.P."/>
            <person name="Puazo M.P."/>
            <person name="Quiroz J.Q."/>
            <person name="Rouhana J.R."/>
            <person name="Ruiz M.R."/>
            <person name="Ruiz S.-J.R."/>
            <person name="Saada N.S."/>
            <person name="Santibanez J.S."/>
            <person name="Scheel M.S."/>
            <person name="Schneider B.S."/>
            <person name="Simmons D.S."/>
            <person name="Sisson I.S."/>
            <person name="Tang L.-Y.T."/>
            <person name="Thornton R.T."/>
            <person name="Tisius J.T."/>
            <person name="Toledanes G.T."/>
            <person name="Trejos Z.T."/>
            <person name="Usmani K.U."/>
            <person name="Varghese R.V."/>
            <person name="Vattathil S.V."/>
            <person name="Vee V.V."/>
            <person name="Walker D.W."/>
            <person name="Weissenberger G.W."/>
            <person name="White C.W."/>
            <person name="Williams A.W."/>
            <person name="Woodworth J.W."/>
            <person name="Wright R.W."/>
            <person name="Zhu Y.Z."/>
            <person name="Han Y.H."/>
            <person name="Newsham I.N."/>
            <person name="Nazareth L.N."/>
            <person name="Worley K.W."/>
            <person name="Muzny D.M."/>
            <person name="Rogers J.R."/>
            <person name="Gibbs R.G."/>
        </authorList>
    </citation>
    <scope>NUCLEOTIDE SEQUENCE [LARGE SCALE GENOMIC DNA]</scope>
</reference>
<accession>A0A2I3MHQ0</accession>
<organism evidence="2 3">
    <name type="scientific">Papio anubis</name>
    <name type="common">Olive baboon</name>
    <dbReference type="NCBI Taxonomy" id="9555"/>
    <lineage>
        <taxon>Eukaryota</taxon>
        <taxon>Metazoa</taxon>
        <taxon>Chordata</taxon>
        <taxon>Craniata</taxon>
        <taxon>Vertebrata</taxon>
        <taxon>Euteleostomi</taxon>
        <taxon>Mammalia</taxon>
        <taxon>Eutheria</taxon>
        <taxon>Euarchontoglires</taxon>
        <taxon>Primates</taxon>
        <taxon>Haplorrhini</taxon>
        <taxon>Catarrhini</taxon>
        <taxon>Cercopithecidae</taxon>
        <taxon>Cercopithecinae</taxon>
        <taxon>Papio</taxon>
    </lineage>
</organism>
<keyword evidence="1" id="KW-1133">Transmembrane helix</keyword>
<evidence type="ECO:0000313" key="2">
    <source>
        <dbReference type="Ensembl" id="ENSPANP00000035317.1"/>
    </source>
</evidence>